<accession>A0A4V2Q783</accession>
<evidence type="ECO:0000313" key="1">
    <source>
        <dbReference type="EMBL" id="TCL27150.1"/>
    </source>
</evidence>
<dbReference type="RefSeq" id="WP_131298719.1">
    <property type="nucleotide sequence ID" value="NZ_JBHLST010000021.1"/>
</dbReference>
<protein>
    <recommendedName>
        <fullName evidence="3">HEPN AbiU2-like domain-containing protein</fullName>
    </recommendedName>
</protein>
<gene>
    <name evidence="1" type="ORF">EV691_12730</name>
</gene>
<evidence type="ECO:0008006" key="3">
    <source>
        <dbReference type="Google" id="ProtNLM"/>
    </source>
</evidence>
<comment type="caution">
    <text evidence="1">The sequence shown here is derived from an EMBL/GenBank/DDBJ whole genome shotgun (WGS) entry which is preliminary data.</text>
</comment>
<proteinExistence type="predicted"/>
<reference evidence="1 2" key="1">
    <citation type="submission" date="2019-03" db="EMBL/GenBank/DDBJ databases">
        <title>Genomic Encyclopedia of Type Strains, Phase IV (KMG-IV): sequencing the most valuable type-strain genomes for metagenomic binning, comparative biology and taxonomic classification.</title>
        <authorList>
            <person name="Goeker M."/>
        </authorList>
    </citation>
    <scope>NUCLEOTIDE SEQUENCE [LARGE SCALE GENOMIC DNA]</scope>
    <source>
        <strain evidence="1 2">DSM 2286</strain>
    </source>
</reference>
<dbReference type="Proteomes" id="UP000295169">
    <property type="component" value="Unassembled WGS sequence"/>
</dbReference>
<dbReference type="AlphaFoldDB" id="A0A4V2Q783"/>
<dbReference type="EMBL" id="SMMU01000027">
    <property type="protein sequence ID" value="TCL27150.1"/>
    <property type="molecule type" value="Genomic_DNA"/>
</dbReference>
<name>A0A4V2Q783_9GAMM</name>
<sequence>MVIYEWLLKPEKLRQMPEDERALFVLLAHVANELNVLNKLFYICSQHRKDEKWHIHAHTTQALIIARLFVGKLYEAWEALQQGYFKSMLGRKYTPLLPADAKESLSKLKKYFGKPNIVRELRNNFAFHYSLEHIKGTLNKNLNKDEPDSSEMIAYMSNSIGNTLYYFSESVIGAAILEKIDQSQPAAAFDKLIVESTDLMAWFNEFIGGIMFLFCEKYMLEDDGKITLLPINIGSIPLAESIEIPYFIELKVPVE</sequence>
<evidence type="ECO:0000313" key="2">
    <source>
        <dbReference type="Proteomes" id="UP000295169"/>
    </source>
</evidence>
<organism evidence="1 2">
    <name type="scientific">Azotobacter chroococcum</name>
    <dbReference type="NCBI Taxonomy" id="353"/>
    <lineage>
        <taxon>Bacteria</taxon>
        <taxon>Pseudomonadati</taxon>
        <taxon>Pseudomonadota</taxon>
        <taxon>Gammaproteobacteria</taxon>
        <taxon>Pseudomonadales</taxon>
        <taxon>Pseudomonadaceae</taxon>
        <taxon>Azotobacter</taxon>
    </lineage>
</organism>